<comment type="caution">
    <text evidence="1">The sequence shown here is derived from an EMBL/GenBank/DDBJ whole genome shotgun (WGS) entry which is preliminary data.</text>
</comment>
<reference evidence="1" key="1">
    <citation type="submission" date="2019-06" db="EMBL/GenBank/DDBJ databases">
        <title>Genomics analysis of Aphanomyces spp. identifies a new class of oomycete effector associated with host adaptation.</title>
        <authorList>
            <person name="Gaulin E."/>
        </authorList>
    </citation>
    <scope>NUCLEOTIDE SEQUENCE</scope>
    <source>
        <strain evidence="1">CBS 578.67</strain>
    </source>
</reference>
<dbReference type="EMBL" id="VJMH01005015">
    <property type="protein sequence ID" value="KAF0701567.1"/>
    <property type="molecule type" value="Genomic_DNA"/>
</dbReference>
<protein>
    <submittedName>
        <fullName evidence="1">Uncharacterized protein</fullName>
    </submittedName>
</protein>
<feature type="non-terminal residue" evidence="1">
    <location>
        <position position="183"/>
    </location>
</feature>
<evidence type="ECO:0000313" key="1">
    <source>
        <dbReference type="EMBL" id="KAF0701567.1"/>
    </source>
</evidence>
<organism evidence="1">
    <name type="scientific">Aphanomyces stellatus</name>
    <dbReference type="NCBI Taxonomy" id="120398"/>
    <lineage>
        <taxon>Eukaryota</taxon>
        <taxon>Sar</taxon>
        <taxon>Stramenopiles</taxon>
        <taxon>Oomycota</taxon>
        <taxon>Saprolegniomycetes</taxon>
        <taxon>Saprolegniales</taxon>
        <taxon>Verrucalvaceae</taxon>
        <taxon>Aphanomyces</taxon>
    </lineage>
</organism>
<gene>
    <name evidence="1" type="ORF">As57867_007964</name>
</gene>
<proteinExistence type="predicted"/>
<accession>A0A6A4YYC4</accession>
<name>A0A6A4YYC4_9STRA</name>
<dbReference type="AlphaFoldDB" id="A0A6A4YYC4"/>
<sequence length="183" mass="20009">MQTIVHEVHDPSEFMTRTAALRQVDPIATNQIASIAIAVLNGMRGATDVHFYTISSDESDRATSFAMWNSSRGVYLSPTVSEAEATALGELIGSDTNEQPLVLQCSGVRRVVEAFGAAYCHHRQPAARFHWHEDLVLYVLETLHTPTHVAGRMRMAASDDLALLKEWAVAFFAFIGAPVADAP</sequence>
<dbReference type="OrthoDB" id="64713at2759"/>